<dbReference type="GO" id="GO:0000271">
    <property type="term" value="P:polysaccharide biosynthetic process"/>
    <property type="evidence" value="ECO:0007669"/>
    <property type="project" value="UniProtKB-KW"/>
</dbReference>
<dbReference type="PANTHER" id="PTHR32309:SF32">
    <property type="entry name" value="TYROSINE-PROTEIN KINASE ETK-RELATED"/>
    <property type="match status" value="1"/>
</dbReference>
<keyword evidence="3" id="KW-1003">Cell membrane</keyword>
<evidence type="ECO:0000256" key="11">
    <source>
        <dbReference type="ARBA" id="ARBA00023136"/>
    </source>
</evidence>
<evidence type="ECO:0000256" key="4">
    <source>
        <dbReference type="ARBA" id="ARBA00022519"/>
    </source>
</evidence>
<feature type="domain" description="Tyrosine-protein kinase G-rich" evidence="22">
    <location>
        <begin position="389"/>
        <end position="470"/>
    </location>
</feature>
<comment type="subcellular location">
    <subcellularLocation>
        <location evidence="1">Cell inner membrane</location>
        <topology evidence="1">Multi-pass membrane protein</topology>
    </subcellularLocation>
</comment>
<feature type="domain" description="Polysaccharide chain length determinant N-terminal" evidence="20">
    <location>
        <begin position="20"/>
        <end position="110"/>
    </location>
</feature>
<keyword evidence="13" id="KW-0270">Exopolysaccharide synthesis</keyword>
<gene>
    <name evidence="23" type="ORF">FSO04_23080</name>
</gene>
<dbReference type="NCBIfam" id="TIGR01005">
    <property type="entry name" value="eps_transp_fam"/>
    <property type="match status" value="1"/>
</dbReference>
<dbReference type="Pfam" id="PF02706">
    <property type="entry name" value="Wzz"/>
    <property type="match status" value="1"/>
</dbReference>
<keyword evidence="6 19" id="KW-0812">Transmembrane</keyword>
<evidence type="ECO:0000256" key="17">
    <source>
        <dbReference type="ARBA" id="ARBA00081049"/>
    </source>
</evidence>
<evidence type="ECO:0000313" key="24">
    <source>
        <dbReference type="Proteomes" id="UP000463700"/>
    </source>
</evidence>
<keyword evidence="8 23" id="KW-0418">Kinase</keyword>
<evidence type="ECO:0000256" key="18">
    <source>
        <dbReference type="SAM" id="Coils"/>
    </source>
</evidence>
<evidence type="ECO:0000259" key="20">
    <source>
        <dbReference type="Pfam" id="PF02706"/>
    </source>
</evidence>
<comment type="caution">
    <text evidence="23">The sequence shown here is derived from an EMBL/GenBank/DDBJ whole genome shotgun (WGS) entry which is preliminary data.</text>
</comment>
<name>A0A6N6WCE2_9BURK</name>
<dbReference type="Pfam" id="PF13807">
    <property type="entry name" value="GNVR"/>
    <property type="match status" value="1"/>
</dbReference>
<keyword evidence="9" id="KW-0067">ATP-binding</keyword>
<dbReference type="FunFam" id="3.40.50.300:FF:000527">
    <property type="entry name" value="Tyrosine-protein kinase etk"/>
    <property type="match status" value="1"/>
</dbReference>
<evidence type="ECO:0000256" key="8">
    <source>
        <dbReference type="ARBA" id="ARBA00022777"/>
    </source>
</evidence>
<dbReference type="Pfam" id="PF23607">
    <property type="entry name" value="WZC_N"/>
    <property type="match status" value="1"/>
</dbReference>
<dbReference type="PANTHER" id="PTHR32309">
    <property type="entry name" value="TYROSINE-PROTEIN KINASE"/>
    <property type="match status" value="1"/>
</dbReference>
<keyword evidence="18" id="KW-0175">Coiled coil</keyword>
<comment type="catalytic activity">
    <reaction evidence="14">
        <text>L-tyrosyl-[protein] + ATP = O-phospho-L-tyrosyl-[protein] + ADP + H(+)</text>
        <dbReference type="Rhea" id="RHEA:10596"/>
        <dbReference type="Rhea" id="RHEA-COMP:10136"/>
        <dbReference type="Rhea" id="RHEA-COMP:20101"/>
        <dbReference type="ChEBI" id="CHEBI:15378"/>
        <dbReference type="ChEBI" id="CHEBI:30616"/>
        <dbReference type="ChEBI" id="CHEBI:46858"/>
        <dbReference type="ChEBI" id="CHEBI:61978"/>
        <dbReference type="ChEBI" id="CHEBI:456216"/>
    </reaction>
</comment>
<feature type="transmembrane region" description="Helical" evidence="19">
    <location>
        <begin position="448"/>
        <end position="467"/>
    </location>
</feature>
<dbReference type="InterPro" id="IPR003856">
    <property type="entry name" value="LPS_length_determ_N"/>
</dbReference>
<evidence type="ECO:0000256" key="10">
    <source>
        <dbReference type="ARBA" id="ARBA00022989"/>
    </source>
</evidence>
<dbReference type="Pfam" id="PF13614">
    <property type="entry name" value="AAA_31"/>
    <property type="match status" value="1"/>
</dbReference>
<feature type="domain" description="AAA" evidence="21">
    <location>
        <begin position="557"/>
        <end position="676"/>
    </location>
</feature>
<dbReference type="InterPro" id="IPR050445">
    <property type="entry name" value="Bact_polysacc_biosynth/exp"/>
</dbReference>
<dbReference type="GO" id="GO:0005886">
    <property type="term" value="C:plasma membrane"/>
    <property type="evidence" value="ECO:0007669"/>
    <property type="project" value="UniProtKB-SubCell"/>
</dbReference>
<evidence type="ECO:0000256" key="13">
    <source>
        <dbReference type="ARBA" id="ARBA00023169"/>
    </source>
</evidence>
<evidence type="ECO:0000256" key="3">
    <source>
        <dbReference type="ARBA" id="ARBA00022475"/>
    </source>
</evidence>
<dbReference type="OrthoDB" id="9808257at2"/>
<dbReference type="GO" id="GO:0005524">
    <property type="term" value="F:ATP binding"/>
    <property type="evidence" value="ECO:0007669"/>
    <property type="project" value="UniProtKB-KW"/>
</dbReference>
<dbReference type="CDD" id="cd05387">
    <property type="entry name" value="BY-kinase"/>
    <property type="match status" value="1"/>
</dbReference>
<evidence type="ECO:0000313" key="23">
    <source>
        <dbReference type="EMBL" id="KAE8757639.1"/>
    </source>
</evidence>
<dbReference type="InterPro" id="IPR032807">
    <property type="entry name" value="GNVR"/>
</dbReference>
<protein>
    <recommendedName>
        <fullName evidence="16">Putative tyrosine-protein kinase EpsB</fullName>
    </recommendedName>
    <alternativeName>
        <fullName evidence="17">EPS I polysaccharide export protein EpsB</fullName>
    </alternativeName>
</protein>
<evidence type="ECO:0000256" key="6">
    <source>
        <dbReference type="ARBA" id="ARBA00022692"/>
    </source>
</evidence>
<sequence length="743" mass="80768">MNLIDTPPMEAVAEDENREFFDVLDTLLENRKMIALVTALFLIAGIAFAILARPVYEARIMVQVEDSPDASAAKSLLGDISSIFDVKSSAAAETQILSSDLVVTRTVNNLRLYIQAEPTRFPLIGDFIARHTDGLSTPGIFGFGGYAWGDESVDVPLFNVPKRLLDKKFTLTILPSGRFSIDAWALDKRLEGVVGVTQHFRTAQGDFDILVARVAANAGTAFSLIRTSPVEAVSDLQKILDAQEKVKTSDVVVATLRGYDPVLVAKTLDEIGTQYIKQNVERKSAEAAQSLDFLRSQLPQLKDQLRDAESKLTKLRDQHKTVDLTEEAKLALAQSADAKTRLLELQAKRQELVSRFADTHPSVVAIDAQIASLSSYRGDADVQLRKLPELQQDLVRLMLDVKVDTDLYTGLLGNMQQLDLVRAGKVGNVRLVDVSQVPEIPVSPKKPLVIIIAFIFGLLVSCGIAIGRSMLFRGITDANDVERRLGLAVHAIVPLSQQQKRVSFLSKKSGESENLLSVVFPNDPAIESLRSLRTATQFSMLDAKNNVLLVAGPAPHVGKSFIASNLAAVLAAGGQRTLLIDGDIRKGRLSDVFHVSRERGLSELILGSVDISDAIHQNVIPGLDLITTGTLPPNPSELLLSKRLSQLIQKLSGLYDIVLIDSAPVLAVTDSTTLGAFAGTVLLVAYSGATKLGELAESRKRLAQSGTRVNGVIFNGVNPQLGRYGYGSRYGNYRYTAYEYGSK</sequence>
<evidence type="ECO:0000256" key="9">
    <source>
        <dbReference type="ARBA" id="ARBA00022840"/>
    </source>
</evidence>
<keyword evidence="11 19" id="KW-0472">Membrane</keyword>
<dbReference type="RefSeq" id="WP_154562802.1">
    <property type="nucleotide sequence ID" value="NZ_VOSW01000044.1"/>
</dbReference>
<evidence type="ECO:0000256" key="1">
    <source>
        <dbReference type="ARBA" id="ARBA00004429"/>
    </source>
</evidence>
<keyword evidence="5 23" id="KW-0808">Transferase</keyword>
<keyword evidence="4" id="KW-0997">Cell inner membrane</keyword>
<dbReference type="NCBIfam" id="TIGR01007">
    <property type="entry name" value="eps_fam"/>
    <property type="match status" value="1"/>
</dbReference>
<dbReference type="GO" id="GO:0042802">
    <property type="term" value="F:identical protein binding"/>
    <property type="evidence" value="ECO:0007669"/>
    <property type="project" value="UniProtKB-ARBA"/>
</dbReference>
<keyword evidence="10 19" id="KW-1133">Transmembrane helix</keyword>
<evidence type="ECO:0000256" key="16">
    <source>
        <dbReference type="ARBA" id="ARBA00067833"/>
    </source>
</evidence>
<keyword evidence="12" id="KW-0829">Tyrosine-protein kinase</keyword>
<dbReference type="AlphaFoldDB" id="A0A6N6WCE2"/>
<reference evidence="23 24" key="1">
    <citation type="journal article" date="2020" name="Int. J. Syst. Evol. Microbiol.">
        <title>Paraburkholderia madseniana sp. nov., a phenolic acid-degrading bacterium isolated from acidic forest soil.</title>
        <authorList>
            <person name="Wilhelm R.C."/>
            <person name="Murphy S.J.L."/>
            <person name="Feriancek N.M."/>
            <person name="Karasz D.C."/>
            <person name="DeRito C.M."/>
            <person name="Newman J.D."/>
            <person name="Buckley D.H."/>
        </authorList>
    </citation>
    <scope>NUCLEOTIDE SEQUENCE [LARGE SCALE GENOMIC DNA]</scope>
    <source>
        <strain evidence="23 24">RP11</strain>
    </source>
</reference>
<dbReference type="Proteomes" id="UP000463700">
    <property type="component" value="Unassembled WGS sequence"/>
</dbReference>
<evidence type="ECO:0000259" key="22">
    <source>
        <dbReference type="Pfam" id="PF13807"/>
    </source>
</evidence>
<evidence type="ECO:0000256" key="12">
    <source>
        <dbReference type="ARBA" id="ARBA00023137"/>
    </source>
</evidence>
<dbReference type="InterPro" id="IPR025669">
    <property type="entry name" value="AAA_dom"/>
</dbReference>
<feature type="coiled-coil region" evidence="18">
    <location>
        <begin position="277"/>
        <end position="355"/>
    </location>
</feature>
<evidence type="ECO:0000256" key="14">
    <source>
        <dbReference type="ARBA" id="ARBA00053015"/>
    </source>
</evidence>
<evidence type="ECO:0000256" key="15">
    <source>
        <dbReference type="ARBA" id="ARBA00054296"/>
    </source>
</evidence>
<dbReference type="SUPFAM" id="SSF52540">
    <property type="entry name" value="P-loop containing nucleoside triphosphate hydrolases"/>
    <property type="match status" value="1"/>
</dbReference>
<dbReference type="GO" id="GO:0004713">
    <property type="term" value="F:protein tyrosine kinase activity"/>
    <property type="evidence" value="ECO:0007669"/>
    <property type="project" value="UniProtKB-KW"/>
</dbReference>
<dbReference type="EMBL" id="VOSW01000044">
    <property type="protein sequence ID" value="KAE8757639.1"/>
    <property type="molecule type" value="Genomic_DNA"/>
</dbReference>
<comment type="similarity">
    <text evidence="2">Belongs to the etk/wzc family.</text>
</comment>
<evidence type="ECO:0000256" key="5">
    <source>
        <dbReference type="ARBA" id="ARBA00022679"/>
    </source>
</evidence>
<evidence type="ECO:0000259" key="21">
    <source>
        <dbReference type="Pfam" id="PF13614"/>
    </source>
</evidence>
<feature type="transmembrane region" description="Helical" evidence="19">
    <location>
        <begin position="33"/>
        <end position="52"/>
    </location>
</feature>
<accession>A0A6N6WCE2</accession>
<comment type="function">
    <text evidence="15">Probably involved in polymerization and/or export of exopolysaccharide EPS I which functions as a virulence factor. May be involved in an ATP-dependent process in the pathway for EPS I production, possibly export of the trimeric repeat units across the inner membrane or their polymerization.</text>
</comment>
<organism evidence="23 24">
    <name type="scientific">Paraburkholderia madseniana</name>
    <dbReference type="NCBI Taxonomy" id="2599607"/>
    <lineage>
        <taxon>Bacteria</taxon>
        <taxon>Pseudomonadati</taxon>
        <taxon>Pseudomonadota</taxon>
        <taxon>Betaproteobacteria</taxon>
        <taxon>Burkholderiales</taxon>
        <taxon>Burkholderiaceae</taxon>
        <taxon>Paraburkholderia</taxon>
    </lineage>
</organism>
<dbReference type="Gene3D" id="3.40.50.300">
    <property type="entry name" value="P-loop containing nucleotide triphosphate hydrolases"/>
    <property type="match status" value="1"/>
</dbReference>
<proteinExistence type="inferred from homology"/>
<dbReference type="InterPro" id="IPR005702">
    <property type="entry name" value="Wzc-like_C"/>
</dbReference>
<evidence type="ECO:0000256" key="7">
    <source>
        <dbReference type="ARBA" id="ARBA00022741"/>
    </source>
</evidence>
<dbReference type="InterPro" id="IPR005700">
    <property type="entry name" value="EPS_ExoP-like"/>
</dbReference>
<keyword evidence="7" id="KW-0547">Nucleotide-binding</keyword>
<dbReference type="InterPro" id="IPR027417">
    <property type="entry name" value="P-loop_NTPase"/>
</dbReference>
<evidence type="ECO:0000256" key="2">
    <source>
        <dbReference type="ARBA" id="ARBA00008883"/>
    </source>
</evidence>
<evidence type="ECO:0000256" key="19">
    <source>
        <dbReference type="SAM" id="Phobius"/>
    </source>
</evidence>